<dbReference type="InterPro" id="IPR029056">
    <property type="entry name" value="Ribokinase-like"/>
</dbReference>
<evidence type="ECO:0000313" key="14">
    <source>
        <dbReference type="EMBL" id="QJW92980.1"/>
    </source>
</evidence>
<evidence type="ECO:0000256" key="3">
    <source>
        <dbReference type="ARBA" id="ARBA00022679"/>
    </source>
</evidence>
<comment type="catalytic activity">
    <reaction evidence="11">
        <text>D-glycero-beta-D-manno-heptose 7-phosphate + ATP = D-glycero-beta-D-manno-heptose 1,7-bisphosphate + ADP + H(+)</text>
        <dbReference type="Rhea" id="RHEA:27473"/>
        <dbReference type="ChEBI" id="CHEBI:15378"/>
        <dbReference type="ChEBI" id="CHEBI:30616"/>
        <dbReference type="ChEBI" id="CHEBI:60204"/>
        <dbReference type="ChEBI" id="CHEBI:60208"/>
        <dbReference type="ChEBI" id="CHEBI:456216"/>
        <dbReference type="EC" id="2.7.1.167"/>
    </reaction>
</comment>
<keyword evidence="15" id="KW-1185">Reference proteome</keyword>
<keyword evidence="7 11" id="KW-0067">ATP-binding</keyword>
<dbReference type="Gene3D" id="3.40.1190.20">
    <property type="match status" value="1"/>
</dbReference>
<dbReference type="InterPro" id="IPR014729">
    <property type="entry name" value="Rossmann-like_a/b/a_fold"/>
</dbReference>
<keyword evidence="3 11" id="KW-0808">Transferase</keyword>
<dbReference type="RefSeq" id="WP_171469271.1">
    <property type="nucleotide sequence ID" value="NZ_CP053452.2"/>
</dbReference>
<dbReference type="Proteomes" id="UP000503447">
    <property type="component" value="Chromosome"/>
</dbReference>
<sequence length="496" mass="52837">MTDLVELVHTLGAPRVLVVGDVMLDRYVWGNAERISQEAPVVLLRADRREERLGGASSVATMLQALGARTSVVGVVGTDADGFRARHILTDLGIDAEGVVADPDRPTSVKERYIGRAQAKHPQQMIRVDYESRDPVSESVERHLADVLVAKVREADIVLVSDYDKGVCTPGLLHLAVSVAKARGVRVVADPTRGGDYSKYRGCSCMTPNRLEAGLATGRDIRTPGDALLAAAQLRDTLGLEAGLVTLDKDGIALAHSDGRSVVFPTRPRQVYDITGAGDMVMATLGLALAAGADYDPAVRLANVAGGLEVEKIGVATVTRDEILADLHHAPFRAAERVPGAAKVVALPHLLAELESRRERGQTVAFTNGCFDVLHAGHVQYLADARRQADCLVVAINSDASVRQLKGPSRPLNPVEARALVLAGLQDVDFVTIFADPTPAAVIEAVRPDVLVKGADYKKSDVVGASFVESYGGRVHLADLRAGFSTTSLIERMRAA</sequence>
<evidence type="ECO:0000256" key="1">
    <source>
        <dbReference type="ARBA" id="ARBA00002319"/>
    </source>
</evidence>
<dbReference type="AlphaFoldDB" id="A0A6M5YI44"/>
<dbReference type="SUPFAM" id="SSF52374">
    <property type="entry name" value="Nucleotidylyl transferase"/>
    <property type="match status" value="1"/>
</dbReference>
<evidence type="ECO:0000259" key="13">
    <source>
        <dbReference type="Pfam" id="PF01467"/>
    </source>
</evidence>
<reference evidence="15" key="1">
    <citation type="submission" date="2020-05" db="EMBL/GenBank/DDBJ databases">
        <title>Frigoriglobus tundricola gen. nov., sp. nov., a psychrotolerant cellulolytic planctomycete of the family Gemmataceae with two divergent copies of 16S rRNA gene.</title>
        <authorList>
            <person name="Kulichevskaya I.S."/>
            <person name="Ivanova A.A."/>
            <person name="Naumoff D.G."/>
            <person name="Beletsky A.V."/>
            <person name="Rijpstra W.I.C."/>
            <person name="Sinninghe Damste J.S."/>
            <person name="Mardanov A.V."/>
            <person name="Ravin N.V."/>
            <person name="Dedysh S.N."/>
        </authorList>
    </citation>
    <scope>NUCLEOTIDE SEQUENCE [LARGE SCALE GENOMIC DNA]</scope>
    <source>
        <strain evidence="15">PL17</strain>
    </source>
</reference>
<organism evidence="14 15">
    <name type="scientific">Frigoriglobus tundricola</name>
    <dbReference type="NCBI Taxonomy" id="2774151"/>
    <lineage>
        <taxon>Bacteria</taxon>
        <taxon>Pseudomonadati</taxon>
        <taxon>Planctomycetota</taxon>
        <taxon>Planctomycetia</taxon>
        <taxon>Gemmatales</taxon>
        <taxon>Gemmataceae</taxon>
        <taxon>Frigoriglobus</taxon>
    </lineage>
</organism>
<evidence type="ECO:0000256" key="10">
    <source>
        <dbReference type="ARBA" id="ARBA00047428"/>
    </source>
</evidence>
<comment type="pathway">
    <text evidence="11">Nucleotide-sugar biosynthesis; ADP-L-glycero-beta-D-manno-heptose biosynthesis; ADP-L-glycero-beta-D-manno-heptose from D-glycero-beta-D-manno-heptose 7-phosphate: step 3/4.</text>
</comment>
<comment type="function">
    <text evidence="2 11">Catalyzes the ADP transfer from ATP to D-glycero-beta-D-manno-heptose 1-phosphate, yielding ADP-D-glycero-beta-D-manno-heptose.</text>
</comment>
<feature type="domain" description="Cytidyltransferase-like" evidence="13">
    <location>
        <begin position="366"/>
        <end position="460"/>
    </location>
</feature>
<evidence type="ECO:0000256" key="4">
    <source>
        <dbReference type="ARBA" id="ARBA00022695"/>
    </source>
</evidence>
<evidence type="ECO:0000256" key="7">
    <source>
        <dbReference type="ARBA" id="ARBA00022840"/>
    </source>
</evidence>
<dbReference type="InterPro" id="IPR011611">
    <property type="entry name" value="PfkB_dom"/>
</dbReference>
<dbReference type="InterPro" id="IPR011914">
    <property type="entry name" value="RfaE_dom_II"/>
</dbReference>
<dbReference type="InterPro" id="IPR004821">
    <property type="entry name" value="Cyt_trans-like"/>
</dbReference>
<feature type="domain" description="Carbohydrate kinase PfkB" evidence="12">
    <location>
        <begin position="15"/>
        <end position="317"/>
    </location>
</feature>
<evidence type="ECO:0000256" key="8">
    <source>
        <dbReference type="ARBA" id="ARBA00023268"/>
    </source>
</evidence>
<dbReference type="PANTHER" id="PTHR46969:SF1">
    <property type="entry name" value="BIFUNCTIONAL PROTEIN HLDE"/>
    <property type="match status" value="1"/>
</dbReference>
<dbReference type="PANTHER" id="PTHR46969">
    <property type="entry name" value="BIFUNCTIONAL PROTEIN HLDE"/>
    <property type="match status" value="1"/>
</dbReference>
<dbReference type="GO" id="GO:0016773">
    <property type="term" value="F:phosphotransferase activity, alcohol group as acceptor"/>
    <property type="evidence" value="ECO:0007669"/>
    <property type="project" value="InterPro"/>
</dbReference>
<comment type="function">
    <text evidence="1 11">Catalyzes the phosphorylation of D-glycero-D-manno-heptose 7-phosphate at the C-1 position to selectively form D-glycero-beta-D-manno-heptose-1,7-bisphosphate.</text>
</comment>
<dbReference type="GO" id="GO:0005524">
    <property type="term" value="F:ATP binding"/>
    <property type="evidence" value="ECO:0007669"/>
    <property type="project" value="UniProtKB-UniRule"/>
</dbReference>
<keyword evidence="9 11" id="KW-0119">Carbohydrate metabolism</keyword>
<protein>
    <recommendedName>
        <fullName evidence="11">Bifunctional protein HldE</fullName>
    </recommendedName>
    <domain>
        <recommendedName>
            <fullName evidence="11">D-beta-D-heptose 7-phosphate kinase</fullName>
            <ecNumber evidence="11">2.7.1.167</ecNumber>
        </recommendedName>
        <alternativeName>
            <fullName evidence="11">D-beta-D-heptose 7-phosphotransferase</fullName>
        </alternativeName>
        <alternativeName>
            <fullName evidence="11">D-glycero-beta-D-manno-heptose-7-phosphate kinase</fullName>
        </alternativeName>
    </domain>
    <domain>
        <recommendedName>
            <fullName evidence="11">D-beta-D-heptose 1-phosphate adenylyltransferase</fullName>
            <ecNumber evidence="11">2.7.7.70</ecNumber>
        </recommendedName>
        <alternativeName>
            <fullName evidence="11">D-glycero-beta-D-manno-heptose 1-phosphate adenylyltransferase</fullName>
        </alternativeName>
    </domain>
</protein>
<comment type="subunit">
    <text evidence="11">Homodimer.</text>
</comment>
<feature type="region of interest" description="Cytidylyltransferase" evidence="11">
    <location>
        <begin position="366"/>
        <end position="496"/>
    </location>
</feature>
<dbReference type="KEGG" id="ftj:FTUN_0478"/>
<dbReference type="GO" id="GO:0033786">
    <property type="term" value="F:heptose-1-phosphate adenylyltransferase activity"/>
    <property type="evidence" value="ECO:0007669"/>
    <property type="project" value="UniProtKB-UniRule"/>
</dbReference>
<dbReference type="CDD" id="cd01172">
    <property type="entry name" value="RfaE_like"/>
    <property type="match status" value="1"/>
</dbReference>
<dbReference type="GO" id="GO:0005829">
    <property type="term" value="C:cytosol"/>
    <property type="evidence" value="ECO:0007669"/>
    <property type="project" value="TreeGrafter"/>
</dbReference>
<evidence type="ECO:0000313" key="15">
    <source>
        <dbReference type="Proteomes" id="UP000503447"/>
    </source>
</evidence>
<comment type="similarity">
    <text evidence="11">In the C-terminal section; belongs to the cytidylyltransferase family.</text>
</comment>
<dbReference type="UniPathway" id="UPA00356">
    <property type="reaction ID" value="UER00437"/>
</dbReference>
<keyword evidence="5 11" id="KW-0547">Nucleotide-binding</keyword>
<dbReference type="EMBL" id="CP053452">
    <property type="protein sequence ID" value="QJW92980.1"/>
    <property type="molecule type" value="Genomic_DNA"/>
</dbReference>
<evidence type="ECO:0000256" key="11">
    <source>
        <dbReference type="HAMAP-Rule" id="MF_01603"/>
    </source>
</evidence>
<comment type="pathway">
    <text evidence="11">Nucleotide-sugar biosynthesis; ADP-L-glycero-beta-D-manno-heptose biosynthesis; ADP-L-glycero-beta-D-manno-heptose from D-glycero-beta-D-manno-heptose 7-phosphate: step 1/4.</text>
</comment>
<dbReference type="InterPro" id="IPR011913">
    <property type="entry name" value="RfaE_dom_I"/>
</dbReference>
<evidence type="ECO:0000256" key="5">
    <source>
        <dbReference type="ARBA" id="ARBA00022741"/>
    </source>
</evidence>
<dbReference type="Gene3D" id="3.40.50.620">
    <property type="entry name" value="HUPs"/>
    <property type="match status" value="1"/>
</dbReference>
<dbReference type="NCBIfam" id="TIGR02199">
    <property type="entry name" value="rfaE_dom_II"/>
    <property type="match status" value="1"/>
</dbReference>
<evidence type="ECO:0000256" key="2">
    <source>
        <dbReference type="ARBA" id="ARBA00003753"/>
    </source>
</evidence>
<dbReference type="HAMAP" id="MF_01603">
    <property type="entry name" value="HldE"/>
    <property type="match status" value="1"/>
</dbReference>
<keyword evidence="6 11" id="KW-0418">Kinase</keyword>
<feature type="region of interest" description="Ribokinase" evidence="11">
    <location>
        <begin position="1"/>
        <end position="333"/>
    </location>
</feature>
<accession>A0A6M5YI44</accession>
<dbReference type="GO" id="GO:0033785">
    <property type="term" value="F:heptose 7-phosphate kinase activity"/>
    <property type="evidence" value="ECO:0007669"/>
    <property type="project" value="UniProtKB-UniRule"/>
</dbReference>
<feature type="binding site" evidence="11">
    <location>
        <begin position="209"/>
        <end position="212"/>
    </location>
    <ligand>
        <name>ATP</name>
        <dbReference type="ChEBI" id="CHEBI:30616"/>
    </ligand>
</feature>
<dbReference type="SUPFAM" id="SSF53613">
    <property type="entry name" value="Ribokinase-like"/>
    <property type="match status" value="1"/>
</dbReference>
<evidence type="ECO:0000256" key="6">
    <source>
        <dbReference type="ARBA" id="ARBA00022777"/>
    </source>
</evidence>
<dbReference type="Pfam" id="PF01467">
    <property type="entry name" value="CTP_transf_like"/>
    <property type="match status" value="1"/>
</dbReference>
<feature type="active site" evidence="11">
    <location>
        <position position="279"/>
    </location>
</feature>
<dbReference type="NCBIfam" id="TIGR00125">
    <property type="entry name" value="cyt_tran_rel"/>
    <property type="match status" value="1"/>
</dbReference>
<evidence type="ECO:0000259" key="12">
    <source>
        <dbReference type="Pfam" id="PF00294"/>
    </source>
</evidence>
<name>A0A6M5YI44_9BACT</name>
<comment type="catalytic activity">
    <reaction evidence="10 11">
        <text>D-glycero-beta-D-manno-heptose 1-phosphate + ATP + H(+) = ADP-D-glycero-beta-D-manno-heptose + diphosphate</text>
        <dbReference type="Rhea" id="RHEA:27465"/>
        <dbReference type="ChEBI" id="CHEBI:15378"/>
        <dbReference type="ChEBI" id="CHEBI:30616"/>
        <dbReference type="ChEBI" id="CHEBI:33019"/>
        <dbReference type="ChEBI" id="CHEBI:59967"/>
        <dbReference type="ChEBI" id="CHEBI:61593"/>
        <dbReference type="EC" id="2.7.7.70"/>
    </reaction>
</comment>
<comment type="similarity">
    <text evidence="11">In the N-terminal section; belongs to the carbohydrate kinase PfkB family.</text>
</comment>
<evidence type="ECO:0000256" key="9">
    <source>
        <dbReference type="ARBA" id="ARBA00023277"/>
    </source>
</evidence>
<dbReference type="InterPro" id="IPR023030">
    <property type="entry name" value="Bifunc_HldE"/>
</dbReference>
<dbReference type="GO" id="GO:0097171">
    <property type="term" value="P:ADP-L-glycero-beta-D-manno-heptose biosynthetic process"/>
    <property type="evidence" value="ECO:0007669"/>
    <property type="project" value="UniProtKB-UniPathway"/>
</dbReference>
<keyword evidence="4 11" id="KW-0548">Nucleotidyltransferase</keyword>
<proteinExistence type="inferred from homology"/>
<dbReference type="EC" id="2.7.7.70" evidence="11"/>
<keyword evidence="8 11" id="KW-0511">Multifunctional enzyme</keyword>
<dbReference type="EC" id="2.7.1.167" evidence="11"/>
<gene>
    <name evidence="11" type="primary">hldE</name>
    <name evidence="14" type="ORF">FTUN_0478</name>
</gene>
<dbReference type="Pfam" id="PF00294">
    <property type="entry name" value="PfkB"/>
    <property type="match status" value="1"/>
</dbReference>